<organism evidence="2 3">
    <name type="scientific">Marinobacter nauticus (strain ATCC 700491 / DSM 11845 / VT8)</name>
    <name type="common">Marinobacter aquaeolei</name>
    <dbReference type="NCBI Taxonomy" id="351348"/>
    <lineage>
        <taxon>Bacteria</taxon>
        <taxon>Pseudomonadati</taxon>
        <taxon>Pseudomonadota</taxon>
        <taxon>Gammaproteobacteria</taxon>
        <taxon>Pseudomonadales</taxon>
        <taxon>Marinobacteraceae</taxon>
        <taxon>Marinobacter</taxon>
    </lineage>
</organism>
<protein>
    <submittedName>
        <fullName evidence="2">Alpha/beta hydrolase fold protein</fullName>
    </submittedName>
</protein>
<feature type="domain" description="AB hydrolase-1" evidence="1">
    <location>
        <begin position="29"/>
        <end position="262"/>
    </location>
</feature>
<dbReference type="Gene3D" id="3.40.50.1820">
    <property type="entry name" value="alpha/beta hydrolase"/>
    <property type="match status" value="1"/>
</dbReference>
<accession>A1U5N0</accession>
<evidence type="ECO:0000313" key="3">
    <source>
        <dbReference type="Proteomes" id="UP000000998"/>
    </source>
</evidence>
<sequence>MEPLELEDQFVTTEAGYQLHYQSAGTGEPLIFLHGGGPGATSFGNFYYNAPAFLEQYQCFFYNMPGYGQSSKLVVEAPMYSFHASMLAEFMDLVGIPRAHLVCQSFGGCAAIKLAIDHPERVNKLVLMGAQPMFGGVIDPLKLMSKHAANIILDYYGGEGPTPEKMRRLLADYEMHDDSKLTDWTVNDRFANSTDPELLEVVRTPGFMGQPESLLGDLHRNVVPTLCLWGLHDWFGGPDVPLLFLNQFANAQLFIEGQGAHHWQTELPERFNRVVLSYLSE</sequence>
<dbReference type="OrthoDB" id="5853561at2"/>
<dbReference type="RefSeq" id="WP_011786654.1">
    <property type="nucleotide sequence ID" value="NC_008740.1"/>
</dbReference>
<gene>
    <name evidence="2" type="ordered locus">Maqu_3228</name>
</gene>
<reference evidence="3" key="1">
    <citation type="journal article" date="2011" name="Appl. Environ. Microbiol.">
        <title>Genomic potential of Marinobacter aquaeolei, a biogeochemical 'opportunitroph'.</title>
        <authorList>
            <person name="Singer E."/>
            <person name="Webb E.A."/>
            <person name="Nelson W.C."/>
            <person name="Heidelberg J.F."/>
            <person name="Ivanova N."/>
            <person name="Pati A."/>
            <person name="Edwards K.J."/>
        </authorList>
    </citation>
    <scope>NUCLEOTIDE SEQUENCE [LARGE SCALE GENOMIC DNA]</scope>
    <source>
        <strain evidence="3">ATCC 700491 / DSM 11845 / VT8</strain>
    </source>
</reference>
<name>A1U5N0_MARN8</name>
<dbReference type="KEGG" id="maq:Maqu_3228"/>
<dbReference type="EMBL" id="CP000514">
    <property type="protein sequence ID" value="ABM20299.1"/>
    <property type="molecule type" value="Genomic_DNA"/>
</dbReference>
<dbReference type="PRINTS" id="PR00111">
    <property type="entry name" value="ABHYDROLASE"/>
</dbReference>
<dbReference type="InterPro" id="IPR000073">
    <property type="entry name" value="AB_hydrolase_1"/>
</dbReference>
<keyword evidence="2" id="KW-0378">Hydrolase</keyword>
<dbReference type="GO" id="GO:0016787">
    <property type="term" value="F:hydrolase activity"/>
    <property type="evidence" value="ECO:0007669"/>
    <property type="project" value="UniProtKB-KW"/>
</dbReference>
<dbReference type="HOGENOM" id="CLU_020336_13_2_6"/>
<dbReference type="SUPFAM" id="SSF53474">
    <property type="entry name" value="alpha/beta-Hydrolases"/>
    <property type="match status" value="1"/>
</dbReference>
<dbReference type="AlphaFoldDB" id="A1U5N0"/>
<dbReference type="Pfam" id="PF00561">
    <property type="entry name" value="Abhydrolase_1"/>
    <property type="match status" value="1"/>
</dbReference>
<dbReference type="InterPro" id="IPR029058">
    <property type="entry name" value="AB_hydrolase_fold"/>
</dbReference>
<dbReference type="eggNOG" id="COG0596">
    <property type="taxonomic scope" value="Bacteria"/>
</dbReference>
<dbReference type="PANTHER" id="PTHR46438:SF11">
    <property type="entry name" value="LIPASE-RELATED"/>
    <property type="match status" value="1"/>
</dbReference>
<dbReference type="ESTHER" id="marav-a1u5n0">
    <property type="family name" value="Carbon-carbon_bond_hydrolase"/>
</dbReference>
<evidence type="ECO:0000259" key="1">
    <source>
        <dbReference type="Pfam" id="PF00561"/>
    </source>
</evidence>
<dbReference type="Proteomes" id="UP000000998">
    <property type="component" value="Chromosome"/>
</dbReference>
<dbReference type="PANTHER" id="PTHR46438">
    <property type="entry name" value="ALPHA/BETA-HYDROLASES SUPERFAMILY PROTEIN"/>
    <property type="match status" value="1"/>
</dbReference>
<evidence type="ECO:0000313" key="2">
    <source>
        <dbReference type="EMBL" id="ABM20299.1"/>
    </source>
</evidence>
<dbReference type="STRING" id="351348.Maqu_3228"/>
<proteinExistence type="predicted"/>